<dbReference type="AlphaFoldDB" id="A0A1C3NZJ4"/>
<gene>
    <name evidence="1" type="ORF">FDG2_3395</name>
</gene>
<dbReference type="EMBL" id="FLUV01001420">
    <property type="protein sequence ID" value="SBW22986.1"/>
    <property type="molecule type" value="Genomic_DNA"/>
</dbReference>
<reference evidence="2" key="1">
    <citation type="submission" date="2016-02" db="EMBL/GenBank/DDBJ databases">
        <authorList>
            <person name="Wibberg D."/>
        </authorList>
    </citation>
    <scope>NUCLEOTIDE SEQUENCE [LARGE SCALE GENOMIC DNA]</scope>
</reference>
<sequence>MASTVAVVGGGYGGITVAKALDDIAEHPKWASSVPGRSRI</sequence>
<name>A0A1C3NZJ4_9ACTN</name>
<evidence type="ECO:0000313" key="2">
    <source>
        <dbReference type="Proteomes" id="UP000199013"/>
    </source>
</evidence>
<accession>A0A1C3NZJ4</accession>
<protein>
    <recommendedName>
        <fullName evidence="3">FAD/NAD(P)-binding domain-containing protein</fullName>
    </recommendedName>
</protein>
<evidence type="ECO:0008006" key="3">
    <source>
        <dbReference type="Google" id="ProtNLM"/>
    </source>
</evidence>
<evidence type="ECO:0000313" key="1">
    <source>
        <dbReference type="EMBL" id="SBW22986.1"/>
    </source>
</evidence>
<organism evidence="1 2">
    <name type="scientific">Candidatus Protofrankia californiensis</name>
    <dbReference type="NCBI Taxonomy" id="1839754"/>
    <lineage>
        <taxon>Bacteria</taxon>
        <taxon>Bacillati</taxon>
        <taxon>Actinomycetota</taxon>
        <taxon>Actinomycetes</taxon>
        <taxon>Frankiales</taxon>
        <taxon>Frankiaceae</taxon>
        <taxon>Protofrankia</taxon>
    </lineage>
</organism>
<keyword evidence="2" id="KW-1185">Reference proteome</keyword>
<proteinExistence type="predicted"/>
<dbReference type="Proteomes" id="UP000199013">
    <property type="component" value="Unassembled WGS sequence"/>
</dbReference>